<gene>
    <name evidence="2" type="ORF">GC105_00805</name>
</gene>
<dbReference type="Proteomes" id="UP000440004">
    <property type="component" value="Unassembled WGS sequence"/>
</dbReference>
<dbReference type="InterPro" id="IPR025736">
    <property type="entry name" value="PucR_C-HTH_dom"/>
</dbReference>
<evidence type="ECO:0000259" key="1">
    <source>
        <dbReference type="Pfam" id="PF13556"/>
    </source>
</evidence>
<comment type="caution">
    <text evidence="2">The sequence shown here is derived from an EMBL/GenBank/DDBJ whole genome shotgun (WGS) entry which is preliminary data.</text>
</comment>
<accession>A0A6A7K4F4</accession>
<dbReference type="EMBL" id="WHNX01000001">
    <property type="protein sequence ID" value="MPW24332.1"/>
    <property type="molecule type" value="Genomic_DNA"/>
</dbReference>
<dbReference type="RefSeq" id="WP_425481508.1">
    <property type="nucleotide sequence ID" value="NZ_WHNX01000001.1"/>
</dbReference>
<dbReference type="Gene3D" id="1.10.10.2840">
    <property type="entry name" value="PucR C-terminal helix-turn-helix domain"/>
    <property type="match status" value="1"/>
</dbReference>
<dbReference type="InterPro" id="IPR042070">
    <property type="entry name" value="PucR_C-HTH_sf"/>
</dbReference>
<protein>
    <recommendedName>
        <fullName evidence="1">PucR C-terminal helix-turn-helix domain-containing protein</fullName>
    </recommendedName>
</protein>
<organism evidence="2 3">
    <name type="scientific">Alkalibaculum sporogenes</name>
    <dbReference type="NCBI Taxonomy" id="2655001"/>
    <lineage>
        <taxon>Bacteria</taxon>
        <taxon>Bacillati</taxon>
        <taxon>Bacillota</taxon>
        <taxon>Clostridia</taxon>
        <taxon>Eubacteriales</taxon>
        <taxon>Eubacteriaceae</taxon>
        <taxon>Alkalibaculum</taxon>
    </lineage>
</organism>
<feature type="domain" description="PucR C-terminal helix-turn-helix" evidence="1">
    <location>
        <begin position="2"/>
        <end position="40"/>
    </location>
</feature>
<evidence type="ECO:0000313" key="3">
    <source>
        <dbReference type="Proteomes" id="UP000440004"/>
    </source>
</evidence>
<name>A0A6A7K4F4_9FIRM</name>
<dbReference type="Pfam" id="PF13556">
    <property type="entry name" value="HTH_30"/>
    <property type="match status" value="1"/>
</dbReference>
<sequence>MTNTATALKIHRNSLNYRIEKICSIMNLSLDHSNVVFHLHQSIVYEKRTKAISPCPLSHLSFIIVKPVLLAFSMQSFNTYSMLFYCEMIIFEKFHK</sequence>
<proteinExistence type="predicted"/>
<evidence type="ECO:0000313" key="2">
    <source>
        <dbReference type="EMBL" id="MPW24332.1"/>
    </source>
</evidence>
<keyword evidence="3" id="KW-1185">Reference proteome</keyword>
<reference evidence="2 3" key="1">
    <citation type="submission" date="2019-10" db="EMBL/GenBank/DDBJ databases">
        <title>Alkalibaculum tamaniensis sp.nov., a new alkaliphilic acetogen, isolated on methoxylated aromatics from a mud volcano.</title>
        <authorList>
            <person name="Khomyakova M.A."/>
            <person name="Merkel A.Y."/>
            <person name="Bonch-Osmolovskaya E.A."/>
            <person name="Slobodkin A.I."/>
        </authorList>
    </citation>
    <scope>NUCLEOTIDE SEQUENCE [LARGE SCALE GENOMIC DNA]</scope>
    <source>
        <strain evidence="2 3">M08DMB</strain>
    </source>
</reference>
<dbReference type="AlphaFoldDB" id="A0A6A7K4F4"/>